<dbReference type="AlphaFoldDB" id="A0A6N9TVX8"/>
<name>A0A6N9TVX8_STRHA</name>
<reference evidence="2 3" key="1">
    <citation type="submission" date="2020-01" db="EMBL/GenBank/DDBJ databases">
        <title>Insect and environment-associated Actinomycetes.</title>
        <authorList>
            <person name="Currrie C."/>
            <person name="Chevrette M."/>
            <person name="Carlson C."/>
            <person name="Stubbendieck R."/>
            <person name="Wendt-Pienkowski E."/>
        </authorList>
    </citation>
    <scope>NUCLEOTIDE SEQUENCE [LARGE SCALE GENOMIC DNA]</scope>
    <source>
        <strain evidence="2 3">SID11342</strain>
    </source>
</reference>
<dbReference type="Proteomes" id="UP000471293">
    <property type="component" value="Unassembled WGS sequence"/>
</dbReference>
<sequence>MRTKTWAALALPLLAASATMIAAPAAGAATTGAAACTHPAWSNPDAGYGYVKGSSAPLRTGPNAGCPTVATVYAAKLYYHCYVHNSEGNKWTHARIEGTQLNGWIYGGNLDDGGATKPC</sequence>
<keyword evidence="1" id="KW-0732">Signal</keyword>
<feature type="signal peptide" evidence="1">
    <location>
        <begin position="1"/>
        <end position="28"/>
    </location>
</feature>
<accession>A0A6N9TVX8</accession>
<organism evidence="2 3">
    <name type="scientific">Streptomyces halstedii</name>
    <dbReference type="NCBI Taxonomy" id="1944"/>
    <lineage>
        <taxon>Bacteria</taxon>
        <taxon>Bacillati</taxon>
        <taxon>Actinomycetota</taxon>
        <taxon>Actinomycetes</taxon>
        <taxon>Kitasatosporales</taxon>
        <taxon>Streptomycetaceae</taxon>
        <taxon>Streptomyces</taxon>
    </lineage>
</organism>
<evidence type="ECO:0000256" key="1">
    <source>
        <dbReference type="SAM" id="SignalP"/>
    </source>
</evidence>
<gene>
    <name evidence="2" type="ORF">G3I29_08965</name>
</gene>
<dbReference type="RefSeq" id="WP_164343705.1">
    <property type="nucleotide sequence ID" value="NZ_JAAGLQ010000185.1"/>
</dbReference>
<feature type="chain" id="PRO_5026900469" evidence="1">
    <location>
        <begin position="29"/>
        <end position="119"/>
    </location>
</feature>
<protein>
    <submittedName>
        <fullName evidence="2">SH3 domain-containing protein</fullName>
    </submittedName>
</protein>
<evidence type="ECO:0000313" key="3">
    <source>
        <dbReference type="Proteomes" id="UP000471293"/>
    </source>
</evidence>
<evidence type="ECO:0000313" key="2">
    <source>
        <dbReference type="EMBL" id="NEA15660.1"/>
    </source>
</evidence>
<dbReference type="EMBL" id="JAAGLQ010000185">
    <property type="protein sequence ID" value="NEA15660.1"/>
    <property type="molecule type" value="Genomic_DNA"/>
</dbReference>
<comment type="caution">
    <text evidence="2">The sequence shown here is derived from an EMBL/GenBank/DDBJ whole genome shotgun (WGS) entry which is preliminary data.</text>
</comment>
<proteinExistence type="predicted"/>